<name>A0ABY7EJM1_MYAAR</name>
<accession>A0ABY7EJM1</accession>
<feature type="region of interest" description="Disordered" evidence="1">
    <location>
        <begin position="299"/>
        <end position="325"/>
    </location>
</feature>
<evidence type="ECO:0000256" key="1">
    <source>
        <dbReference type="SAM" id="MobiDB-lite"/>
    </source>
</evidence>
<evidence type="ECO:0000313" key="3">
    <source>
        <dbReference type="EMBL" id="WAR10192.1"/>
    </source>
</evidence>
<organism evidence="3 4">
    <name type="scientific">Mya arenaria</name>
    <name type="common">Soft-shell clam</name>
    <dbReference type="NCBI Taxonomy" id="6604"/>
    <lineage>
        <taxon>Eukaryota</taxon>
        <taxon>Metazoa</taxon>
        <taxon>Spiralia</taxon>
        <taxon>Lophotrochozoa</taxon>
        <taxon>Mollusca</taxon>
        <taxon>Bivalvia</taxon>
        <taxon>Autobranchia</taxon>
        <taxon>Heteroconchia</taxon>
        <taxon>Euheterodonta</taxon>
        <taxon>Imparidentia</taxon>
        <taxon>Neoheterodontei</taxon>
        <taxon>Myida</taxon>
        <taxon>Myoidea</taxon>
        <taxon>Myidae</taxon>
        <taxon>Mya</taxon>
    </lineage>
</organism>
<keyword evidence="4" id="KW-1185">Reference proteome</keyword>
<reference evidence="3" key="1">
    <citation type="submission" date="2022-11" db="EMBL/GenBank/DDBJ databases">
        <title>Centuries of genome instability and evolution in soft-shell clam transmissible cancer (bioRxiv).</title>
        <authorList>
            <person name="Hart S.F.M."/>
            <person name="Yonemitsu M.A."/>
            <person name="Giersch R.M."/>
            <person name="Beal B.F."/>
            <person name="Arriagada G."/>
            <person name="Davis B.W."/>
            <person name="Ostrander E.A."/>
            <person name="Goff S.P."/>
            <person name="Metzger M.J."/>
        </authorList>
    </citation>
    <scope>NUCLEOTIDE SEQUENCE</scope>
    <source>
        <strain evidence="3">MELC-2E11</strain>
        <tissue evidence="3">Siphon/mantle</tissue>
    </source>
</reference>
<dbReference type="EMBL" id="CP111018">
    <property type="protein sequence ID" value="WAR10192.1"/>
    <property type="molecule type" value="Genomic_DNA"/>
</dbReference>
<feature type="signal peptide" evidence="2">
    <location>
        <begin position="1"/>
        <end position="24"/>
    </location>
</feature>
<gene>
    <name evidence="3" type="ORF">MAR_035268</name>
</gene>
<feature type="chain" id="PRO_5046211609" evidence="2">
    <location>
        <begin position="25"/>
        <end position="554"/>
    </location>
</feature>
<dbReference type="Proteomes" id="UP001164746">
    <property type="component" value="Chromosome 7"/>
</dbReference>
<evidence type="ECO:0000256" key="2">
    <source>
        <dbReference type="SAM" id="SignalP"/>
    </source>
</evidence>
<evidence type="ECO:0000313" key="4">
    <source>
        <dbReference type="Proteomes" id="UP001164746"/>
    </source>
</evidence>
<keyword evidence="2" id="KW-0732">Signal</keyword>
<proteinExistence type="predicted"/>
<sequence length="554" mass="63091">MPPCDKVILSLFWIWAFILENIFANDGTCTLVLNEEGDSKQIEMKSNNFTALTFPERTQAKLTLYIRYTLAFLRNSSRLQTLQRSVMLTRSRKFKQLTCWLPISVPDHLHTINVTVAGDEYNTIATSTLDVVDQAINCKEGCKSDDIMFNTSYLCLKNGTFNHKPSARVLRVSFEPLGKGQKVKGQTTLKHWSVTNSSISFQCNDKCNGIGRLEVSYRQLNADLYCYVHSDIRIVCDHVTSKSDRYDDTESFGTFVVFGLIVMTFVQKLMGLHRAYKNRRDEIIRNSILNMHKIVSEPEAQPLRAHGNGTSSERETSFLRNSSHKSSHNRIASCSSWASSILSQTNSGLPSKTSSGKKLQRSVTQAMLEDLDESKCSIIFLTLPFDQYTRDVTELLRNVLSIEGGIPSQCCFDPDVLSDYQTNRFAFLEEITGNTNKILVFVFLTTLSYGTKEEKLIHDLLNHCLLKQRIIPQCKVVFLHLTDDDSRLETRYHGQHIHLKHDNAYKKFLSVILRECGINVDERNVDSELHKRMLSCSATKHLYQLLSYNGDKAA</sequence>
<protein>
    <submittedName>
        <fullName evidence="3">Uncharacterized protein</fullName>
    </submittedName>
</protein>